<dbReference type="EMBL" id="RBZU01000002">
    <property type="protein sequence ID" value="RKP57608.1"/>
    <property type="molecule type" value="Genomic_DNA"/>
</dbReference>
<dbReference type="InterPro" id="IPR036390">
    <property type="entry name" value="WH_DNA-bd_sf"/>
</dbReference>
<keyword evidence="2" id="KW-0238">DNA-binding</keyword>
<feature type="compositionally biased region" description="Basic and acidic residues" evidence="4">
    <location>
        <begin position="34"/>
        <end position="43"/>
    </location>
</feature>
<dbReference type="InterPro" id="IPR029016">
    <property type="entry name" value="GAF-like_dom_sf"/>
</dbReference>
<feature type="region of interest" description="Disordered" evidence="4">
    <location>
        <begin position="34"/>
        <end position="54"/>
    </location>
</feature>
<feature type="domain" description="HTH iclR-type" evidence="5">
    <location>
        <begin position="54"/>
        <end position="116"/>
    </location>
</feature>
<keyword evidence="3" id="KW-0804">Transcription</keyword>
<dbReference type="PANTHER" id="PTHR30136:SF8">
    <property type="entry name" value="TRANSCRIPTIONAL REGULATORY PROTEIN"/>
    <property type="match status" value="1"/>
</dbReference>
<dbReference type="Gene3D" id="1.10.10.10">
    <property type="entry name" value="Winged helix-like DNA-binding domain superfamily/Winged helix DNA-binding domain"/>
    <property type="match status" value="1"/>
</dbReference>
<dbReference type="AlphaFoldDB" id="A0A494Y4J9"/>
<dbReference type="SMART" id="SM00346">
    <property type="entry name" value="HTH_ICLR"/>
    <property type="match status" value="1"/>
</dbReference>
<evidence type="ECO:0000256" key="3">
    <source>
        <dbReference type="ARBA" id="ARBA00023163"/>
    </source>
</evidence>
<evidence type="ECO:0000313" key="7">
    <source>
        <dbReference type="EMBL" id="RKP57608.1"/>
    </source>
</evidence>
<dbReference type="InterPro" id="IPR005471">
    <property type="entry name" value="Tscrpt_reg_IclR_N"/>
</dbReference>
<dbReference type="PROSITE" id="PS51077">
    <property type="entry name" value="HTH_ICLR"/>
    <property type="match status" value="1"/>
</dbReference>
<feature type="domain" description="IclR-ED" evidence="6">
    <location>
        <begin position="117"/>
        <end position="300"/>
    </location>
</feature>
<gene>
    <name evidence="7" type="ORF">D7S86_06560</name>
</gene>
<accession>A0A494Y4J9</accession>
<keyword evidence="8" id="KW-1185">Reference proteome</keyword>
<protein>
    <submittedName>
        <fullName evidence="7">IclR family transcriptional regulator</fullName>
    </submittedName>
</protein>
<dbReference type="Pfam" id="PF09339">
    <property type="entry name" value="HTH_IclR"/>
    <property type="match status" value="1"/>
</dbReference>
<dbReference type="GO" id="GO:0045892">
    <property type="term" value="P:negative regulation of DNA-templated transcription"/>
    <property type="evidence" value="ECO:0007669"/>
    <property type="project" value="TreeGrafter"/>
</dbReference>
<dbReference type="PROSITE" id="PS51078">
    <property type="entry name" value="ICLR_ED"/>
    <property type="match status" value="1"/>
</dbReference>
<dbReference type="Proteomes" id="UP000270342">
    <property type="component" value="Unassembled WGS sequence"/>
</dbReference>
<evidence type="ECO:0000313" key="8">
    <source>
        <dbReference type="Proteomes" id="UP000270342"/>
    </source>
</evidence>
<comment type="caution">
    <text evidence="7">The sequence shown here is derived from an EMBL/GenBank/DDBJ whole genome shotgun (WGS) entry which is preliminary data.</text>
</comment>
<dbReference type="SUPFAM" id="SSF55781">
    <property type="entry name" value="GAF domain-like"/>
    <property type="match status" value="1"/>
</dbReference>
<name>A0A494Y4J9_9BURK</name>
<evidence type="ECO:0000259" key="5">
    <source>
        <dbReference type="PROSITE" id="PS51077"/>
    </source>
</evidence>
<organism evidence="7 8">
    <name type="scientific">Pararobbsia silviterrae</name>
    <dbReference type="NCBI Taxonomy" id="1792498"/>
    <lineage>
        <taxon>Bacteria</taxon>
        <taxon>Pseudomonadati</taxon>
        <taxon>Pseudomonadota</taxon>
        <taxon>Betaproteobacteria</taxon>
        <taxon>Burkholderiales</taxon>
        <taxon>Burkholderiaceae</taxon>
        <taxon>Pararobbsia</taxon>
    </lineage>
</organism>
<dbReference type="InterPro" id="IPR014757">
    <property type="entry name" value="Tscrpt_reg_IclR_C"/>
</dbReference>
<dbReference type="PANTHER" id="PTHR30136">
    <property type="entry name" value="HELIX-TURN-HELIX TRANSCRIPTIONAL REGULATOR, ICLR FAMILY"/>
    <property type="match status" value="1"/>
</dbReference>
<keyword evidence="1" id="KW-0805">Transcription regulation</keyword>
<evidence type="ECO:0000256" key="1">
    <source>
        <dbReference type="ARBA" id="ARBA00023015"/>
    </source>
</evidence>
<reference evidence="7 8" key="1">
    <citation type="submission" date="2018-10" db="EMBL/GenBank/DDBJ databases">
        <title>Robbsia sp. DHC34, isolated from soil.</title>
        <authorList>
            <person name="Gao Z.-H."/>
            <person name="Qiu L.-H."/>
        </authorList>
    </citation>
    <scope>NUCLEOTIDE SEQUENCE [LARGE SCALE GENOMIC DNA]</scope>
    <source>
        <strain evidence="7 8">DHC34</strain>
    </source>
</reference>
<evidence type="ECO:0000256" key="4">
    <source>
        <dbReference type="SAM" id="MobiDB-lite"/>
    </source>
</evidence>
<evidence type="ECO:0000259" key="6">
    <source>
        <dbReference type="PROSITE" id="PS51078"/>
    </source>
</evidence>
<sequence length="300" mass="31990">MTAPAASAIRMPVKSGGHIPIRAAEDCMVTKQLAKEQGAEHDASSGARKTQRGIQSMESGGRFLEYLADAAEPMTLADLSARSGIPTNQVFTYMVSLVRTGLVKRDPVTARFEPGPLALRLGLHALKMVPAVRHAMQPAVDLADRVGQSVLLAAWGERGPTILQSHSPAAMLHAGVHIGTVMSLVHSTTGRVFAAFKDLPNMSTLIRVDMGMQRPDGDRMSMKAFDEILADIRKRGIARGEGLPIPGINSMSAPVFDKSGAIALVITVFGVEGTFDFAWRGPLATDLLDTTKRLTAQNAA</sequence>
<proteinExistence type="predicted"/>
<dbReference type="Pfam" id="PF01614">
    <property type="entry name" value="IclR_C"/>
    <property type="match status" value="1"/>
</dbReference>
<dbReference type="InterPro" id="IPR036388">
    <property type="entry name" value="WH-like_DNA-bd_sf"/>
</dbReference>
<dbReference type="GO" id="GO:0003700">
    <property type="term" value="F:DNA-binding transcription factor activity"/>
    <property type="evidence" value="ECO:0007669"/>
    <property type="project" value="TreeGrafter"/>
</dbReference>
<dbReference type="GO" id="GO:0003677">
    <property type="term" value="F:DNA binding"/>
    <property type="evidence" value="ECO:0007669"/>
    <property type="project" value="UniProtKB-KW"/>
</dbReference>
<dbReference type="SUPFAM" id="SSF46785">
    <property type="entry name" value="Winged helix' DNA-binding domain"/>
    <property type="match status" value="1"/>
</dbReference>
<dbReference type="InterPro" id="IPR050707">
    <property type="entry name" value="HTH_MetabolicPath_Reg"/>
</dbReference>
<dbReference type="Gene3D" id="3.30.450.40">
    <property type="match status" value="1"/>
</dbReference>
<evidence type="ECO:0000256" key="2">
    <source>
        <dbReference type="ARBA" id="ARBA00023125"/>
    </source>
</evidence>